<sequence>MRLQDKLAENKKEGKALLATNFYNFETLSAVLAAAQSTGSEVILQVSESSVHYMGLKIAKSLADSALEQYGVTAWLHLDHGQDLNLIKRCIDIGFDSVMIDASEKSYEENVRITREIVRYADNYDINVEAELGYISKLGQDQKMIYTQPQEAKAFVEATGITALAVAVGSAHGFYKEVPRLQIDLIGKINTATPVALVLHGSSGIPNDQLQAAIKKGITKINLATEIKNNFMKSLQQVLNETDNIDLRKVFPKATAQVTALVSDKLQTINSI</sequence>
<dbReference type="SUPFAM" id="SSF51569">
    <property type="entry name" value="Aldolase"/>
    <property type="match status" value="1"/>
</dbReference>
<dbReference type="PIRSF" id="PIRSF001359">
    <property type="entry name" value="F_bP_aldolase_II"/>
    <property type="match status" value="1"/>
</dbReference>
<accession>A0AAE3EWZ7</accession>
<dbReference type="PANTHER" id="PTHR30304">
    <property type="entry name" value="D-TAGATOSE-1,6-BISPHOSPHATE ALDOLASE"/>
    <property type="match status" value="1"/>
</dbReference>
<feature type="binding site" evidence="3">
    <location>
        <position position="200"/>
    </location>
    <ligand>
        <name>Zn(2+)</name>
        <dbReference type="ChEBI" id="CHEBI:29105"/>
        <label>1</label>
        <note>catalytic</note>
    </ligand>
</feature>
<keyword evidence="3" id="KW-0862">Zinc</keyword>
<dbReference type="GO" id="GO:0008270">
    <property type="term" value="F:zinc ion binding"/>
    <property type="evidence" value="ECO:0007669"/>
    <property type="project" value="InterPro"/>
</dbReference>
<feature type="binding site" evidence="2">
    <location>
        <begin position="201"/>
        <end position="203"/>
    </location>
    <ligand>
        <name>dihydroxyacetone phosphate</name>
        <dbReference type="ChEBI" id="CHEBI:57642"/>
    </ligand>
</feature>
<organism evidence="4 5">
    <name type="scientific">Cerina litoralis</name>
    <dbReference type="NCBI Taxonomy" id="2874477"/>
    <lineage>
        <taxon>Bacteria</taxon>
        <taxon>Pseudomonadati</taxon>
        <taxon>Bacteroidota</taxon>
        <taxon>Flavobacteriia</taxon>
        <taxon>Flavobacteriales</taxon>
        <taxon>Flavobacteriaceae</taxon>
        <taxon>Cerina</taxon>
    </lineage>
</organism>
<feature type="active site" description="Proton donor" evidence="1">
    <location>
        <position position="79"/>
    </location>
</feature>
<protein>
    <submittedName>
        <fullName evidence="4">Class II fructose-bisphosphate aldolase</fullName>
    </submittedName>
</protein>
<evidence type="ECO:0000313" key="5">
    <source>
        <dbReference type="Proteomes" id="UP001200642"/>
    </source>
</evidence>
<feature type="binding site" evidence="2">
    <location>
        <begin position="222"/>
        <end position="225"/>
    </location>
    <ligand>
        <name>dihydroxyacetone phosphate</name>
        <dbReference type="ChEBI" id="CHEBI:57642"/>
    </ligand>
</feature>
<dbReference type="Gene3D" id="3.20.20.70">
    <property type="entry name" value="Aldolase class I"/>
    <property type="match status" value="1"/>
</dbReference>
<evidence type="ECO:0000256" key="2">
    <source>
        <dbReference type="PIRSR" id="PIRSR001359-2"/>
    </source>
</evidence>
<dbReference type="CDD" id="cd00947">
    <property type="entry name" value="TBP_aldolase_IIB"/>
    <property type="match status" value="1"/>
</dbReference>
<dbReference type="InterPro" id="IPR000771">
    <property type="entry name" value="FBA_II"/>
</dbReference>
<evidence type="ECO:0000256" key="3">
    <source>
        <dbReference type="PIRSR" id="PIRSR001359-3"/>
    </source>
</evidence>
<dbReference type="RefSeq" id="WP_317902807.1">
    <property type="nucleotide sequence ID" value="NZ_JAIRBC010000018.1"/>
</dbReference>
<name>A0AAE3EWZ7_9FLAO</name>
<comment type="caution">
    <text evidence="4">The sequence shown here is derived from an EMBL/GenBank/DDBJ whole genome shotgun (WGS) entry which is preliminary data.</text>
</comment>
<dbReference type="InterPro" id="IPR013785">
    <property type="entry name" value="Aldolase_TIM"/>
</dbReference>
<dbReference type="NCBIfam" id="TIGR00167">
    <property type="entry name" value="cbbA"/>
    <property type="match status" value="1"/>
</dbReference>
<evidence type="ECO:0000313" key="4">
    <source>
        <dbReference type="EMBL" id="MCG2461664.1"/>
    </source>
</evidence>
<proteinExistence type="predicted"/>
<dbReference type="GO" id="GO:0005975">
    <property type="term" value="P:carbohydrate metabolic process"/>
    <property type="evidence" value="ECO:0007669"/>
    <property type="project" value="InterPro"/>
</dbReference>
<gene>
    <name evidence="4" type="ORF">K8352_12960</name>
</gene>
<dbReference type="GO" id="GO:0016832">
    <property type="term" value="F:aldehyde-lyase activity"/>
    <property type="evidence" value="ECO:0007669"/>
    <property type="project" value="InterPro"/>
</dbReference>
<dbReference type="PANTHER" id="PTHR30304:SF0">
    <property type="entry name" value="D-TAGATOSE-1,6-BISPHOSPHATE ALDOLASE SUBUNIT GATY-RELATED"/>
    <property type="match status" value="1"/>
</dbReference>
<dbReference type="EMBL" id="JAIRBC010000018">
    <property type="protein sequence ID" value="MCG2461664.1"/>
    <property type="molecule type" value="Genomic_DNA"/>
</dbReference>
<reference evidence="4" key="1">
    <citation type="submission" date="2023-02" db="EMBL/GenBank/DDBJ databases">
        <title>Genome of Flavobacteriaceae gen. nov. sp. strain F89.</title>
        <authorList>
            <person name="Wang Y."/>
        </authorList>
    </citation>
    <scope>NUCLEOTIDE SEQUENCE</scope>
    <source>
        <strain evidence="4">F89</strain>
    </source>
</reference>
<feature type="binding site" evidence="3">
    <location>
        <position position="131"/>
    </location>
    <ligand>
        <name>Zn(2+)</name>
        <dbReference type="ChEBI" id="CHEBI:29105"/>
        <label>2</label>
    </ligand>
</feature>
<dbReference type="InterPro" id="IPR050246">
    <property type="entry name" value="Class_II_FBP_aldolase"/>
</dbReference>
<comment type="cofactor">
    <cofactor evidence="3">
        <name>Zn(2+)</name>
        <dbReference type="ChEBI" id="CHEBI:29105"/>
    </cofactor>
    <text evidence="3">Binds 2 Zn(2+) ions per subunit. One is catalytic and the other provides a structural contribution.</text>
</comment>
<feature type="binding site" evidence="3">
    <location>
        <position position="172"/>
    </location>
    <ligand>
        <name>Zn(2+)</name>
        <dbReference type="ChEBI" id="CHEBI:29105"/>
        <label>1</label>
        <note>catalytic</note>
    </ligand>
</feature>
<feature type="binding site" evidence="3">
    <location>
        <position position="80"/>
    </location>
    <ligand>
        <name>Zn(2+)</name>
        <dbReference type="ChEBI" id="CHEBI:29105"/>
        <label>1</label>
        <note>catalytic</note>
    </ligand>
</feature>
<dbReference type="Pfam" id="PF01116">
    <property type="entry name" value="F_bP_aldolase"/>
    <property type="match status" value="1"/>
</dbReference>
<keyword evidence="5" id="KW-1185">Reference proteome</keyword>
<keyword evidence="3" id="KW-0479">Metal-binding</keyword>
<dbReference type="Proteomes" id="UP001200642">
    <property type="component" value="Unassembled WGS sequence"/>
</dbReference>
<feature type="binding site" evidence="3">
    <location>
        <position position="101"/>
    </location>
    <ligand>
        <name>Zn(2+)</name>
        <dbReference type="ChEBI" id="CHEBI:29105"/>
        <label>2</label>
    </ligand>
</feature>
<feature type="binding site" evidence="2">
    <location>
        <position position="173"/>
    </location>
    <ligand>
        <name>dihydroxyacetone phosphate</name>
        <dbReference type="ChEBI" id="CHEBI:57642"/>
    </ligand>
</feature>
<evidence type="ECO:0000256" key="1">
    <source>
        <dbReference type="PIRSR" id="PIRSR001359-1"/>
    </source>
</evidence>
<dbReference type="AlphaFoldDB" id="A0AAE3EWZ7"/>